<keyword evidence="4" id="KW-0175">Coiled coil</keyword>
<dbReference type="PANTHER" id="PTHR47691">
    <property type="entry name" value="REGULATOR-RELATED"/>
    <property type="match status" value="1"/>
</dbReference>
<feature type="repeat" description="TPR" evidence="2">
    <location>
        <begin position="588"/>
        <end position="621"/>
    </location>
</feature>
<keyword evidence="2" id="KW-0802">TPR repeat</keyword>
<dbReference type="Proteomes" id="UP000198575">
    <property type="component" value="Unassembled WGS sequence"/>
</dbReference>
<sequence length="806" mass="86147">MHYRFGPFELRVPERELLRDGRPLAIEPKVLDLLAYMVEHRDRALGRDELISAVWGRSDVADGTLAQAVLRLRKTLATADGLRNPVRTVPRHGYRWVAPTESVAVEGGSEAEAERSHADPGVPTLAGSPAIPSSPQVPRRRAFAGMLALLVALAAIVLIGLFRLRDASIPPPQAGPAEADVRLAILPLVSAQAADELEDAGMIELLRRHLVARAGAPEVLSTATVVSFLKANRGKPPGQWADALQALRVSHVLEVDLAHDASGYRLEGNLVAANARSAIGQVRAANLEEALERFTNDVLGKLDAAAPVAVDSAIHGGDRLADALRLASRGRTRDAYEVLRVAHADAPTQIDLLVELAHLECALEMTAACDRHLDEALSSPGLGAWSRASVHLDRASRRLAELRLDQAREEIEAAAQAAQATSDNLLEARIVLARQHLAAVADEGDTALDLARRALTLFRVAADRGGQAAAQIALGDLAAQDGHHDEALADYREAYALFDSEGDQAGVARAGARMARALGHLGRFGEAGKVAHAAQAAASRQQDPLVLRDALDSLAWSLLQSGRLGEAREAAHAGLALLDPANNPRQALRLQSLLGFIDAAGGRYRNAMQAWERALQAMPDSAPGVGADSLRLAIVYAALNAGELERAGTEAARLRADAGRSADADVASFAEHAEALLAARRGEHAAAARLYARVWKRARDTGTLNQQLLADYSDVLFELGELDAVESLLGESDLPETEGHLVQLVRARYLLRRDRLDEAQAAFDSALRLAAERYSPLLDTSRAELARARSQGNGTPGQAGKDKSRR</sequence>
<evidence type="ECO:0000313" key="8">
    <source>
        <dbReference type="EMBL" id="SFN41683.1"/>
    </source>
</evidence>
<feature type="domain" description="OmpR/PhoB-type" evidence="7">
    <location>
        <begin position="1"/>
        <end position="98"/>
    </location>
</feature>
<dbReference type="Gene3D" id="1.25.40.10">
    <property type="entry name" value="Tetratricopeptide repeat domain"/>
    <property type="match status" value="1"/>
</dbReference>
<keyword evidence="6" id="KW-0812">Transmembrane</keyword>
<feature type="coiled-coil region" evidence="4">
    <location>
        <begin position="392"/>
        <end position="428"/>
    </location>
</feature>
<dbReference type="PANTHER" id="PTHR47691:SF3">
    <property type="entry name" value="HTH-TYPE TRANSCRIPTIONAL REGULATOR RV0890C-RELATED"/>
    <property type="match status" value="1"/>
</dbReference>
<dbReference type="PROSITE" id="PS51755">
    <property type="entry name" value="OMPR_PHOB"/>
    <property type="match status" value="1"/>
</dbReference>
<keyword evidence="6" id="KW-1133">Transmembrane helix</keyword>
<evidence type="ECO:0000256" key="6">
    <source>
        <dbReference type="SAM" id="Phobius"/>
    </source>
</evidence>
<proteinExistence type="predicted"/>
<dbReference type="CDD" id="cd00383">
    <property type="entry name" value="trans_reg_C"/>
    <property type="match status" value="1"/>
</dbReference>
<organism evidence="8 9">
    <name type="scientific">Dokdonella immobilis</name>
    <dbReference type="NCBI Taxonomy" id="578942"/>
    <lineage>
        <taxon>Bacteria</taxon>
        <taxon>Pseudomonadati</taxon>
        <taxon>Pseudomonadota</taxon>
        <taxon>Gammaproteobacteria</taxon>
        <taxon>Lysobacterales</taxon>
        <taxon>Rhodanobacteraceae</taxon>
        <taxon>Dokdonella</taxon>
    </lineage>
</organism>
<gene>
    <name evidence="8" type="ORF">SAMN05216289_12025</name>
</gene>
<keyword evidence="1 3" id="KW-0238">DNA-binding</keyword>
<dbReference type="SMART" id="SM00028">
    <property type="entry name" value="TPR"/>
    <property type="match status" value="3"/>
</dbReference>
<dbReference type="InterPro" id="IPR011990">
    <property type="entry name" value="TPR-like_helical_dom_sf"/>
</dbReference>
<protein>
    <submittedName>
        <fullName evidence="8">DNA-binding winged helix-turn-helix (WHTH) domain-containing protein</fullName>
    </submittedName>
</protein>
<feature type="region of interest" description="Disordered" evidence="5">
    <location>
        <begin position="782"/>
        <end position="806"/>
    </location>
</feature>
<feature type="DNA-binding region" description="OmpR/PhoB-type" evidence="3">
    <location>
        <begin position="1"/>
        <end position="98"/>
    </location>
</feature>
<evidence type="ECO:0000256" key="5">
    <source>
        <dbReference type="SAM" id="MobiDB-lite"/>
    </source>
</evidence>
<dbReference type="InterPro" id="IPR016032">
    <property type="entry name" value="Sig_transdc_resp-reg_C-effctor"/>
</dbReference>
<name>A0A1I4YV88_9GAMM</name>
<evidence type="ECO:0000259" key="7">
    <source>
        <dbReference type="PROSITE" id="PS51755"/>
    </source>
</evidence>
<evidence type="ECO:0000256" key="4">
    <source>
        <dbReference type="SAM" id="Coils"/>
    </source>
</evidence>
<dbReference type="GO" id="GO:0000160">
    <property type="term" value="P:phosphorelay signal transduction system"/>
    <property type="evidence" value="ECO:0007669"/>
    <property type="project" value="InterPro"/>
</dbReference>
<evidence type="ECO:0000313" key="9">
    <source>
        <dbReference type="Proteomes" id="UP000198575"/>
    </source>
</evidence>
<dbReference type="InterPro" id="IPR001867">
    <property type="entry name" value="OmpR/PhoB-type_DNA-bd"/>
</dbReference>
<dbReference type="Pfam" id="PF00486">
    <property type="entry name" value="Trans_reg_C"/>
    <property type="match status" value="1"/>
</dbReference>
<dbReference type="GO" id="GO:0003677">
    <property type="term" value="F:DNA binding"/>
    <property type="evidence" value="ECO:0007669"/>
    <property type="project" value="UniProtKB-UniRule"/>
</dbReference>
<dbReference type="PROSITE" id="PS50005">
    <property type="entry name" value="TPR"/>
    <property type="match status" value="1"/>
</dbReference>
<feature type="region of interest" description="Disordered" evidence="5">
    <location>
        <begin position="105"/>
        <end position="134"/>
    </location>
</feature>
<dbReference type="SUPFAM" id="SSF46894">
    <property type="entry name" value="C-terminal effector domain of the bipartite response regulators"/>
    <property type="match status" value="1"/>
</dbReference>
<dbReference type="RefSeq" id="WP_092408768.1">
    <property type="nucleotide sequence ID" value="NZ_FOVF01000020.1"/>
</dbReference>
<evidence type="ECO:0000256" key="1">
    <source>
        <dbReference type="ARBA" id="ARBA00023125"/>
    </source>
</evidence>
<dbReference type="InterPro" id="IPR019734">
    <property type="entry name" value="TPR_rpt"/>
</dbReference>
<dbReference type="GO" id="GO:0006355">
    <property type="term" value="P:regulation of DNA-templated transcription"/>
    <property type="evidence" value="ECO:0007669"/>
    <property type="project" value="InterPro"/>
</dbReference>
<keyword evidence="6" id="KW-0472">Membrane</keyword>
<dbReference type="SUPFAM" id="SSF48452">
    <property type="entry name" value="TPR-like"/>
    <property type="match status" value="1"/>
</dbReference>
<dbReference type="OrthoDB" id="1971692at2"/>
<dbReference type="AlphaFoldDB" id="A0A1I4YV88"/>
<dbReference type="InterPro" id="IPR036388">
    <property type="entry name" value="WH-like_DNA-bd_sf"/>
</dbReference>
<evidence type="ECO:0000256" key="2">
    <source>
        <dbReference type="PROSITE-ProRule" id="PRU00339"/>
    </source>
</evidence>
<reference evidence="8 9" key="1">
    <citation type="submission" date="2016-10" db="EMBL/GenBank/DDBJ databases">
        <authorList>
            <person name="de Groot N.N."/>
        </authorList>
    </citation>
    <scope>NUCLEOTIDE SEQUENCE [LARGE SCALE GENOMIC DNA]</scope>
    <source>
        <strain evidence="8 9">CGMCC 1.7659</strain>
    </source>
</reference>
<evidence type="ECO:0000256" key="3">
    <source>
        <dbReference type="PROSITE-ProRule" id="PRU01091"/>
    </source>
</evidence>
<feature type="transmembrane region" description="Helical" evidence="6">
    <location>
        <begin position="142"/>
        <end position="162"/>
    </location>
</feature>
<dbReference type="STRING" id="578942.SAMN05216289_12025"/>
<dbReference type="Gene3D" id="1.10.10.10">
    <property type="entry name" value="Winged helix-like DNA-binding domain superfamily/Winged helix DNA-binding domain"/>
    <property type="match status" value="1"/>
</dbReference>
<dbReference type="EMBL" id="FOVF01000020">
    <property type="protein sequence ID" value="SFN41683.1"/>
    <property type="molecule type" value="Genomic_DNA"/>
</dbReference>
<accession>A0A1I4YV88</accession>
<dbReference type="SMART" id="SM00862">
    <property type="entry name" value="Trans_reg_C"/>
    <property type="match status" value="1"/>
</dbReference>
<keyword evidence="9" id="KW-1185">Reference proteome</keyword>